<keyword evidence="3" id="KW-1185">Reference proteome</keyword>
<gene>
    <name evidence="2" type="ORF">DAT39_022603</name>
</gene>
<keyword evidence="1" id="KW-0732">Signal</keyword>
<dbReference type="EMBL" id="QNUK01001205">
    <property type="protein sequence ID" value="KAF5886044.1"/>
    <property type="molecule type" value="Genomic_DNA"/>
</dbReference>
<feature type="chain" id="PRO_5035329355" evidence="1">
    <location>
        <begin position="23"/>
        <end position="85"/>
    </location>
</feature>
<dbReference type="SUPFAM" id="SSF54117">
    <property type="entry name" value="Interleukin 8-like chemokines"/>
    <property type="match status" value="1"/>
</dbReference>
<sequence length="85" mass="9493">MKMTRVCLVLGFVLIMALYLDAQQMAVLYHEAEALAQPEDCCFTFFSSSVPSQNILEAKRTGEHCSQQGFMRSNPIDTEGTEVTL</sequence>
<dbReference type="GO" id="GO:0005576">
    <property type="term" value="C:extracellular region"/>
    <property type="evidence" value="ECO:0007669"/>
    <property type="project" value="InterPro"/>
</dbReference>
<accession>A0A8J4T2Q5</accession>
<feature type="signal peptide" evidence="1">
    <location>
        <begin position="1"/>
        <end position="22"/>
    </location>
</feature>
<reference evidence="2" key="1">
    <citation type="submission" date="2020-07" db="EMBL/GenBank/DDBJ databases">
        <title>Clarias magur genome sequencing, assembly and annotation.</title>
        <authorList>
            <person name="Kushwaha B."/>
            <person name="Kumar R."/>
            <person name="Das P."/>
            <person name="Joshi C.G."/>
            <person name="Kumar D."/>
            <person name="Nagpure N.S."/>
            <person name="Pandey M."/>
            <person name="Agarwal S."/>
            <person name="Srivastava S."/>
            <person name="Singh M."/>
            <person name="Sahoo L."/>
            <person name="Jayasankar P."/>
            <person name="Meher P.K."/>
            <person name="Koringa P.G."/>
            <person name="Iquebal M.A."/>
            <person name="Das S.P."/>
            <person name="Bit A."/>
            <person name="Patnaik S."/>
            <person name="Patel N."/>
            <person name="Shah T.M."/>
            <person name="Hinsu A."/>
            <person name="Jena J.K."/>
        </authorList>
    </citation>
    <scope>NUCLEOTIDE SEQUENCE</scope>
    <source>
        <strain evidence="2">CIFAMagur01</strain>
        <tissue evidence="2">Testis</tissue>
    </source>
</reference>
<evidence type="ECO:0000313" key="3">
    <source>
        <dbReference type="Proteomes" id="UP000727407"/>
    </source>
</evidence>
<dbReference type="OrthoDB" id="8890527at2759"/>
<comment type="caution">
    <text evidence="2">The sequence shown here is derived from an EMBL/GenBank/DDBJ whole genome shotgun (WGS) entry which is preliminary data.</text>
</comment>
<organism evidence="2 3">
    <name type="scientific">Clarias magur</name>
    <name type="common">Asian catfish</name>
    <name type="synonym">Macropteronotus magur</name>
    <dbReference type="NCBI Taxonomy" id="1594786"/>
    <lineage>
        <taxon>Eukaryota</taxon>
        <taxon>Metazoa</taxon>
        <taxon>Chordata</taxon>
        <taxon>Craniata</taxon>
        <taxon>Vertebrata</taxon>
        <taxon>Euteleostomi</taxon>
        <taxon>Actinopterygii</taxon>
        <taxon>Neopterygii</taxon>
        <taxon>Teleostei</taxon>
        <taxon>Ostariophysi</taxon>
        <taxon>Siluriformes</taxon>
        <taxon>Clariidae</taxon>
        <taxon>Clarias</taxon>
    </lineage>
</organism>
<name>A0A8J4T2Q5_CLAMG</name>
<dbReference type="GO" id="GO:0008009">
    <property type="term" value="F:chemokine activity"/>
    <property type="evidence" value="ECO:0007669"/>
    <property type="project" value="InterPro"/>
</dbReference>
<evidence type="ECO:0000313" key="2">
    <source>
        <dbReference type="EMBL" id="KAF5886044.1"/>
    </source>
</evidence>
<dbReference type="GO" id="GO:0006955">
    <property type="term" value="P:immune response"/>
    <property type="evidence" value="ECO:0007669"/>
    <property type="project" value="InterPro"/>
</dbReference>
<dbReference type="Proteomes" id="UP000727407">
    <property type="component" value="Unassembled WGS sequence"/>
</dbReference>
<dbReference type="AlphaFoldDB" id="A0A8J4T2Q5"/>
<evidence type="ECO:0000256" key="1">
    <source>
        <dbReference type="SAM" id="SignalP"/>
    </source>
</evidence>
<protein>
    <submittedName>
        <fullName evidence="2">C-C motif chemokine 13-like</fullName>
    </submittedName>
</protein>
<dbReference type="InterPro" id="IPR036048">
    <property type="entry name" value="Interleukin_8-like_sf"/>
</dbReference>
<dbReference type="Gene3D" id="2.40.50.40">
    <property type="match status" value="1"/>
</dbReference>
<proteinExistence type="predicted"/>